<feature type="region of interest" description="Disordered" evidence="4">
    <location>
        <begin position="343"/>
        <end position="380"/>
    </location>
</feature>
<sequence>MTNVTRSDAGVVFSIEGKTLKLDTADDVKVYTDEIAATEGLTEIRLSGNTFGVEAGRAIAAALKGQYSLKIASLSDMFTSRLRNEIPLVLEALVEALEDKKTLVELDLSDNAFGPAGAEPLQRLLINNRYIQILRLYNNGLGIEGARLVSEALVMSAQKSKEEGRKSCLKVIYIGRNRMESPGVMHLCKAFRAHSGSLLEVRMPQNSIRPEGIAALMEALSECKNLEHLDVQDNTFTEKGSAGLANVVDGWKNLKALHIGDCLLGAEGSKLVLTALTKGNTALEKLHLAFNEIDTDGAALVPELLLNKKSILLLELNGNAFDPEGDSVRDIKRVLLEHGNEGALDELDEMEWDEEEEQSEEESENDDEKATAADEDDDEINKLTAATAKLNV</sequence>
<evidence type="ECO:0000256" key="3">
    <source>
        <dbReference type="ARBA" id="ARBA00022737"/>
    </source>
</evidence>
<evidence type="ECO:0000313" key="5">
    <source>
        <dbReference type="EMBL" id="TPX57832.1"/>
    </source>
</evidence>
<dbReference type="AlphaFoldDB" id="A0A507E233"/>
<evidence type="ECO:0000256" key="2">
    <source>
        <dbReference type="ARBA" id="ARBA00022614"/>
    </source>
</evidence>
<protein>
    <recommendedName>
        <fullName evidence="7">Ran-GTPase activating protein 1 C-terminal domain-containing protein</fullName>
    </recommendedName>
</protein>
<evidence type="ECO:0000313" key="6">
    <source>
        <dbReference type="Proteomes" id="UP000318582"/>
    </source>
</evidence>
<dbReference type="Proteomes" id="UP000318582">
    <property type="component" value="Unassembled WGS sequence"/>
</dbReference>
<proteinExistence type="predicted"/>
<dbReference type="GO" id="GO:0048471">
    <property type="term" value="C:perinuclear region of cytoplasm"/>
    <property type="evidence" value="ECO:0007669"/>
    <property type="project" value="TreeGrafter"/>
</dbReference>
<dbReference type="GO" id="GO:0031267">
    <property type="term" value="F:small GTPase binding"/>
    <property type="evidence" value="ECO:0007669"/>
    <property type="project" value="TreeGrafter"/>
</dbReference>
<keyword evidence="1" id="KW-0343">GTPase activation</keyword>
<accession>A0A507E233</accession>
<dbReference type="InterPro" id="IPR032675">
    <property type="entry name" value="LRR_dom_sf"/>
</dbReference>
<reference evidence="5 6" key="1">
    <citation type="journal article" date="2019" name="Sci. Rep.">
        <title>Comparative genomics of chytrid fungi reveal insights into the obligate biotrophic and pathogenic lifestyle of Synchytrium endobioticum.</title>
        <authorList>
            <person name="van de Vossenberg B.T.L.H."/>
            <person name="Warris S."/>
            <person name="Nguyen H.D.T."/>
            <person name="van Gent-Pelzer M.P.E."/>
            <person name="Joly D.L."/>
            <person name="van de Geest H.C."/>
            <person name="Bonants P.J.M."/>
            <person name="Smith D.S."/>
            <person name="Levesque C.A."/>
            <person name="van der Lee T.A.J."/>
        </authorList>
    </citation>
    <scope>NUCLEOTIDE SEQUENCE [LARGE SCALE GENOMIC DNA]</scope>
    <source>
        <strain evidence="5 6">CBS 809.83</strain>
    </source>
</reference>
<organism evidence="5 6">
    <name type="scientific">Powellomyces hirtus</name>
    <dbReference type="NCBI Taxonomy" id="109895"/>
    <lineage>
        <taxon>Eukaryota</taxon>
        <taxon>Fungi</taxon>
        <taxon>Fungi incertae sedis</taxon>
        <taxon>Chytridiomycota</taxon>
        <taxon>Chytridiomycota incertae sedis</taxon>
        <taxon>Chytridiomycetes</taxon>
        <taxon>Spizellomycetales</taxon>
        <taxon>Powellomycetaceae</taxon>
        <taxon>Powellomyces</taxon>
    </lineage>
</organism>
<dbReference type="SUPFAM" id="SSF52047">
    <property type="entry name" value="RNI-like"/>
    <property type="match status" value="1"/>
</dbReference>
<evidence type="ECO:0000256" key="1">
    <source>
        <dbReference type="ARBA" id="ARBA00022468"/>
    </source>
</evidence>
<dbReference type="Gene3D" id="3.80.10.10">
    <property type="entry name" value="Ribonuclease Inhibitor"/>
    <property type="match status" value="1"/>
</dbReference>
<evidence type="ECO:0000256" key="4">
    <source>
        <dbReference type="SAM" id="MobiDB-lite"/>
    </source>
</evidence>
<dbReference type="CDD" id="cd00116">
    <property type="entry name" value="LRR_RI"/>
    <property type="match status" value="1"/>
</dbReference>
<dbReference type="PANTHER" id="PTHR24113">
    <property type="entry name" value="RAN GTPASE-ACTIVATING PROTEIN 1"/>
    <property type="match status" value="1"/>
</dbReference>
<comment type="caution">
    <text evidence="5">The sequence shown here is derived from an EMBL/GenBank/DDBJ whole genome shotgun (WGS) entry which is preliminary data.</text>
</comment>
<name>A0A507E233_9FUNG</name>
<keyword evidence="3" id="KW-0677">Repeat</keyword>
<dbReference type="GO" id="GO:0005096">
    <property type="term" value="F:GTPase activator activity"/>
    <property type="evidence" value="ECO:0007669"/>
    <property type="project" value="UniProtKB-KW"/>
</dbReference>
<keyword evidence="2" id="KW-0433">Leucine-rich repeat</keyword>
<keyword evidence="6" id="KW-1185">Reference proteome</keyword>
<dbReference type="STRING" id="109895.A0A507E233"/>
<dbReference type="GO" id="GO:0006913">
    <property type="term" value="P:nucleocytoplasmic transport"/>
    <property type="evidence" value="ECO:0007669"/>
    <property type="project" value="TreeGrafter"/>
</dbReference>
<evidence type="ECO:0008006" key="7">
    <source>
        <dbReference type="Google" id="ProtNLM"/>
    </source>
</evidence>
<dbReference type="EMBL" id="QEAQ01000046">
    <property type="protein sequence ID" value="TPX57832.1"/>
    <property type="molecule type" value="Genomic_DNA"/>
</dbReference>
<dbReference type="GO" id="GO:0005634">
    <property type="term" value="C:nucleus"/>
    <property type="evidence" value="ECO:0007669"/>
    <property type="project" value="TreeGrafter"/>
</dbReference>
<gene>
    <name evidence="5" type="ORF">PhCBS80983_g03545</name>
</gene>
<dbReference type="Pfam" id="PF13516">
    <property type="entry name" value="LRR_6"/>
    <property type="match status" value="3"/>
</dbReference>
<feature type="compositionally biased region" description="Acidic residues" evidence="4">
    <location>
        <begin position="343"/>
        <end position="379"/>
    </location>
</feature>
<dbReference type="PANTHER" id="PTHR24113:SF12">
    <property type="entry name" value="RAN GTPASE-ACTIVATING PROTEIN 1"/>
    <property type="match status" value="1"/>
</dbReference>
<dbReference type="GO" id="GO:0005829">
    <property type="term" value="C:cytosol"/>
    <property type="evidence" value="ECO:0007669"/>
    <property type="project" value="TreeGrafter"/>
</dbReference>
<dbReference type="InterPro" id="IPR027038">
    <property type="entry name" value="RanGap"/>
</dbReference>
<dbReference type="SMART" id="SM00368">
    <property type="entry name" value="LRR_RI"/>
    <property type="match status" value="9"/>
</dbReference>
<dbReference type="InterPro" id="IPR001611">
    <property type="entry name" value="Leu-rich_rpt"/>
</dbReference>